<protein>
    <submittedName>
        <fullName evidence="1">Uncharacterized protein</fullName>
    </submittedName>
</protein>
<dbReference type="AlphaFoldDB" id="A0A0A9E032"/>
<reference evidence="1" key="1">
    <citation type="submission" date="2014-09" db="EMBL/GenBank/DDBJ databases">
        <authorList>
            <person name="Magalhaes I.L.F."/>
            <person name="Oliveira U."/>
            <person name="Santos F.R."/>
            <person name="Vidigal T.H.D.A."/>
            <person name="Brescovit A.D."/>
            <person name="Santos A.J."/>
        </authorList>
    </citation>
    <scope>NUCLEOTIDE SEQUENCE</scope>
    <source>
        <tissue evidence="1">Shoot tissue taken approximately 20 cm above the soil surface</tissue>
    </source>
</reference>
<name>A0A0A9E032_ARUDO</name>
<dbReference type="EMBL" id="GBRH01208543">
    <property type="protein sequence ID" value="JAD89352.1"/>
    <property type="molecule type" value="Transcribed_RNA"/>
</dbReference>
<accession>A0A0A9E032</accession>
<reference evidence="1" key="2">
    <citation type="journal article" date="2015" name="Data Brief">
        <title>Shoot transcriptome of the giant reed, Arundo donax.</title>
        <authorList>
            <person name="Barrero R.A."/>
            <person name="Guerrero F.D."/>
            <person name="Moolhuijzen P."/>
            <person name="Goolsby J.A."/>
            <person name="Tidwell J."/>
            <person name="Bellgard S.E."/>
            <person name="Bellgard M.I."/>
        </authorList>
    </citation>
    <scope>NUCLEOTIDE SEQUENCE</scope>
    <source>
        <tissue evidence="1">Shoot tissue taken approximately 20 cm above the soil surface</tissue>
    </source>
</reference>
<sequence>MRMHVLACRCAIYNIDEPCNKGLLTKRPLN</sequence>
<evidence type="ECO:0000313" key="1">
    <source>
        <dbReference type="EMBL" id="JAD89352.1"/>
    </source>
</evidence>
<organism evidence="1">
    <name type="scientific">Arundo donax</name>
    <name type="common">Giant reed</name>
    <name type="synonym">Donax arundinaceus</name>
    <dbReference type="NCBI Taxonomy" id="35708"/>
    <lineage>
        <taxon>Eukaryota</taxon>
        <taxon>Viridiplantae</taxon>
        <taxon>Streptophyta</taxon>
        <taxon>Embryophyta</taxon>
        <taxon>Tracheophyta</taxon>
        <taxon>Spermatophyta</taxon>
        <taxon>Magnoliopsida</taxon>
        <taxon>Liliopsida</taxon>
        <taxon>Poales</taxon>
        <taxon>Poaceae</taxon>
        <taxon>PACMAD clade</taxon>
        <taxon>Arundinoideae</taxon>
        <taxon>Arundineae</taxon>
        <taxon>Arundo</taxon>
    </lineage>
</organism>
<proteinExistence type="predicted"/>